<dbReference type="PANTHER" id="PTHR39339:SF1">
    <property type="entry name" value="CHAD DOMAIN-CONTAINING PROTEIN"/>
    <property type="match status" value="1"/>
</dbReference>
<dbReference type="Pfam" id="PF05235">
    <property type="entry name" value="CHAD"/>
    <property type="match status" value="1"/>
</dbReference>
<dbReference type="CDD" id="cd07374">
    <property type="entry name" value="CYTH-like_Pase"/>
    <property type="match status" value="1"/>
</dbReference>
<dbReference type="Gene3D" id="2.40.320.10">
    <property type="entry name" value="Hypothetical Protein Pfu-838710-001"/>
    <property type="match status" value="1"/>
</dbReference>
<feature type="region of interest" description="Disordered" evidence="1">
    <location>
        <begin position="518"/>
        <end position="545"/>
    </location>
</feature>
<organism evidence="4 5">
    <name type="scientific">Euzebya pacifica</name>
    <dbReference type="NCBI Taxonomy" id="1608957"/>
    <lineage>
        <taxon>Bacteria</taxon>
        <taxon>Bacillati</taxon>
        <taxon>Actinomycetota</taxon>
        <taxon>Nitriliruptoria</taxon>
        <taxon>Euzebyales</taxon>
    </lineage>
</organism>
<evidence type="ECO:0000259" key="2">
    <source>
        <dbReference type="PROSITE" id="PS51707"/>
    </source>
</evidence>
<sequence>MAAEHEGKLDLHPTVALGDPLSGIEGADVEHVDPLRLEATYFDTADLRLIRAGATVRYRPEADSEPWQVKHPVDDADTDGIVRDERAYAGSDEGPPAAVASAVAALTRGAPLVPVATLVTERGRLRVHTGGEMAVEVTDDNVEAHVDGRLVARFRELEVEGDHDRIRREVVDRLVAAGAVETGNRPKLVRALGPAAESPPDLVVPEPTRPNPTQPVVDVVSRAMLVDLDRMVRFDPGTRVGEDIEALHQMRVATRRLRTTLRTHRAVLDRDWADTLREDLRPLAAALGEVRDLDVLIGRVEADLAKLDPADAEAAPGLRALLDQRRGEAREALLALLDAPGYGGLLDRLLTAATAPHVLEPDAPAGPTLTPLVRQAWKRVRAAVRADDDELHDVRLHIKRLRYAADAVRPALGAPAADLSKAAGRAQDVLGTWQDAVVAIEAFRTMRSEVDPDVAYLLGCSPPVRRVAVTGRHGAGRLSGAACAGTAPGSEAGAETRHPQSAGVVIACRARTWASKATRPAGVSDSQVSRRASRRSADAALSAVT</sequence>
<dbReference type="InterPro" id="IPR033469">
    <property type="entry name" value="CYTH-like_dom_sf"/>
</dbReference>
<dbReference type="Proteomes" id="UP000264006">
    <property type="component" value="Chromosome"/>
</dbReference>
<dbReference type="PROSITE" id="PS51707">
    <property type="entry name" value="CYTH"/>
    <property type="match status" value="1"/>
</dbReference>
<evidence type="ECO:0000259" key="3">
    <source>
        <dbReference type="PROSITE" id="PS51708"/>
    </source>
</evidence>
<dbReference type="SMART" id="SM01118">
    <property type="entry name" value="CYTH"/>
    <property type="match status" value="1"/>
</dbReference>
<name>A0A346XSD0_9ACTN</name>
<evidence type="ECO:0000256" key="1">
    <source>
        <dbReference type="SAM" id="MobiDB-lite"/>
    </source>
</evidence>
<dbReference type="KEGG" id="euz:DVS28_a0420"/>
<dbReference type="SMART" id="SM00880">
    <property type="entry name" value="CHAD"/>
    <property type="match status" value="1"/>
</dbReference>
<dbReference type="Pfam" id="PF01928">
    <property type="entry name" value="CYTH"/>
    <property type="match status" value="1"/>
</dbReference>
<feature type="domain" description="CYTH" evidence="2">
    <location>
        <begin position="2"/>
        <end position="198"/>
    </location>
</feature>
<dbReference type="InterPro" id="IPR023577">
    <property type="entry name" value="CYTH_domain"/>
</dbReference>
<gene>
    <name evidence="4" type="ORF">DVS28_a0420</name>
</gene>
<dbReference type="PANTHER" id="PTHR39339">
    <property type="entry name" value="SLR1444 PROTEIN"/>
    <property type="match status" value="1"/>
</dbReference>
<keyword evidence="5" id="KW-1185">Reference proteome</keyword>
<feature type="region of interest" description="Disordered" evidence="1">
    <location>
        <begin position="478"/>
        <end position="498"/>
    </location>
</feature>
<evidence type="ECO:0000313" key="5">
    <source>
        <dbReference type="Proteomes" id="UP000264006"/>
    </source>
</evidence>
<dbReference type="AlphaFoldDB" id="A0A346XSD0"/>
<protein>
    <submittedName>
        <fullName evidence="4">Adenylate cyclase</fullName>
    </submittedName>
</protein>
<dbReference type="InterPro" id="IPR038186">
    <property type="entry name" value="CHAD_dom_sf"/>
</dbReference>
<dbReference type="OrthoDB" id="9777271at2"/>
<dbReference type="InterPro" id="IPR007899">
    <property type="entry name" value="CHAD_dom"/>
</dbReference>
<dbReference type="PROSITE" id="PS51708">
    <property type="entry name" value="CHAD"/>
    <property type="match status" value="1"/>
</dbReference>
<dbReference type="Gene3D" id="1.40.20.10">
    <property type="entry name" value="CHAD domain"/>
    <property type="match status" value="1"/>
</dbReference>
<dbReference type="SUPFAM" id="SSF55154">
    <property type="entry name" value="CYTH-like phosphatases"/>
    <property type="match status" value="1"/>
</dbReference>
<reference evidence="4 5" key="1">
    <citation type="submission" date="2018-09" db="EMBL/GenBank/DDBJ databases">
        <title>Complete genome sequence of Euzebya sp. DY32-46 isolated from seawater of Pacific Ocean.</title>
        <authorList>
            <person name="Xu L."/>
            <person name="Wu Y.-H."/>
            <person name="Xu X.-W."/>
        </authorList>
    </citation>
    <scope>NUCLEOTIDE SEQUENCE [LARGE SCALE GENOMIC DNA]</scope>
    <source>
        <strain evidence="4 5">DY32-46</strain>
    </source>
</reference>
<accession>A0A346XSD0</accession>
<feature type="region of interest" description="Disordered" evidence="1">
    <location>
        <begin position="194"/>
        <end position="214"/>
    </location>
</feature>
<feature type="domain" description="CHAD" evidence="3">
    <location>
        <begin position="213"/>
        <end position="484"/>
    </location>
</feature>
<evidence type="ECO:0000313" key="4">
    <source>
        <dbReference type="EMBL" id="AXV05127.1"/>
    </source>
</evidence>
<dbReference type="EMBL" id="CP031165">
    <property type="protein sequence ID" value="AXV05127.1"/>
    <property type="molecule type" value="Genomic_DNA"/>
</dbReference>
<proteinExistence type="predicted"/>